<comment type="caution">
    <text evidence="2">The sequence shown here is derived from an EMBL/GenBank/DDBJ whole genome shotgun (WGS) entry which is preliminary data.</text>
</comment>
<protein>
    <submittedName>
        <fullName evidence="2">Uncharacterized protein</fullName>
    </submittedName>
</protein>
<feature type="compositionally biased region" description="Basic and acidic residues" evidence="1">
    <location>
        <begin position="145"/>
        <end position="157"/>
    </location>
</feature>
<reference evidence="2" key="1">
    <citation type="submission" date="2016-12" db="EMBL/GenBank/DDBJ databases">
        <title>The genomes of Aspergillus section Nigri reveals drivers in fungal speciation.</title>
        <authorList>
            <consortium name="DOE Joint Genome Institute"/>
            <person name="Vesth T.C."/>
            <person name="Nybo J."/>
            <person name="Theobald S."/>
            <person name="Brandl J."/>
            <person name="Frisvad J.C."/>
            <person name="Nielsen K.F."/>
            <person name="Lyhne E.K."/>
            <person name="Kogle M.E."/>
            <person name="Kuo A."/>
            <person name="Riley R."/>
            <person name="Clum A."/>
            <person name="Nolan M."/>
            <person name="Lipzen A."/>
            <person name="Salamov A."/>
            <person name="Henrissat B."/>
            <person name="Wiebenga A."/>
            <person name="De vries R.P."/>
            <person name="Grigoriev I.V."/>
            <person name="Mortensen U.H."/>
            <person name="Andersen M.R."/>
            <person name="Baker S.E."/>
        </authorList>
    </citation>
    <scope>NUCLEOTIDE SEQUENCE</scope>
    <source>
        <strain evidence="2">IBT 28561</strain>
    </source>
</reference>
<dbReference type="AlphaFoldDB" id="A0A2I1DBN6"/>
<name>A0A2I1DBN6_ASPC2</name>
<gene>
    <name evidence="2" type="ORF">P168DRAFT_315793</name>
</gene>
<dbReference type="VEuPathDB" id="FungiDB:P168DRAFT_315793"/>
<dbReference type="GeneID" id="36547459"/>
<evidence type="ECO:0000256" key="1">
    <source>
        <dbReference type="SAM" id="MobiDB-lite"/>
    </source>
</evidence>
<proteinExistence type="predicted"/>
<organism evidence="2 3">
    <name type="scientific">Aspergillus campestris (strain IBT 28561)</name>
    <dbReference type="NCBI Taxonomy" id="1392248"/>
    <lineage>
        <taxon>Eukaryota</taxon>
        <taxon>Fungi</taxon>
        <taxon>Dikarya</taxon>
        <taxon>Ascomycota</taxon>
        <taxon>Pezizomycotina</taxon>
        <taxon>Eurotiomycetes</taxon>
        <taxon>Eurotiomycetidae</taxon>
        <taxon>Eurotiales</taxon>
        <taxon>Aspergillaceae</taxon>
        <taxon>Aspergillus</taxon>
        <taxon>Aspergillus subgen. Circumdati</taxon>
    </lineage>
</organism>
<evidence type="ECO:0000313" key="3">
    <source>
        <dbReference type="Proteomes" id="UP000234254"/>
    </source>
</evidence>
<accession>A0A2I1DBN6</accession>
<dbReference type="RefSeq" id="XP_024695874.1">
    <property type="nucleotide sequence ID" value="XM_024839935.1"/>
</dbReference>
<dbReference type="OrthoDB" id="2156052at2759"/>
<sequence>MGDANAVQILRPTRSRIWVDFPCEQSAIWKELMDTDFVTERHFTPLLALKEYGKGLRETMTMSRLDDPGTVESRVASIIKQLHASPQFRRRFRLNGTVMFENHADTLTDERDIVADTNALSLTQKQPRRSNRLATESGSVYHATHKPERKSGGHATKELPAASRSILYLQ</sequence>
<keyword evidence="3" id="KW-1185">Reference proteome</keyword>
<dbReference type="Proteomes" id="UP000234254">
    <property type="component" value="Unassembled WGS sequence"/>
</dbReference>
<dbReference type="EMBL" id="MSFM01000002">
    <property type="protein sequence ID" value="PKY07280.1"/>
    <property type="molecule type" value="Genomic_DNA"/>
</dbReference>
<feature type="region of interest" description="Disordered" evidence="1">
    <location>
        <begin position="124"/>
        <end position="170"/>
    </location>
</feature>
<evidence type="ECO:0000313" key="2">
    <source>
        <dbReference type="EMBL" id="PKY07280.1"/>
    </source>
</evidence>